<sequence length="206" mass="23533">IAGAHKVKINLNFDPINDVYEFSENMTPESLELGKKAGDKHWEQIAKISGEIQVGEKKYPIRNTLGQRDHTYGIRDWTGVGNWLYYVVWFNENLAINPAVIIADDGRLSAGGFLFKDGQNIPLKTIRILDQRFRQDNIFPISSELELIDALNDKHILKARVRSIIPVPFQDNEGNQSILIQSFADYQLDDNKNGYGSFEILRKVKK</sequence>
<protein>
    <recommendedName>
        <fullName evidence="1">DUF7064 domain-containing protein</fullName>
    </recommendedName>
</protein>
<dbReference type="Pfam" id="PF23212">
    <property type="entry name" value="DUF7064"/>
    <property type="match status" value="1"/>
</dbReference>
<proteinExistence type="predicted"/>
<dbReference type="AlphaFoldDB" id="X1IED5"/>
<evidence type="ECO:0000259" key="1">
    <source>
        <dbReference type="Pfam" id="PF23212"/>
    </source>
</evidence>
<dbReference type="SUPFAM" id="SSF159245">
    <property type="entry name" value="AttH-like"/>
    <property type="match status" value="1"/>
</dbReference>
<accession>X1IED5</accession>
<reference evidence="2" key="1">
    <citation type="journal article" date="2014" name="Front. Microbiol.">
        <title>High frequency of phylogenetically diverse reductive dehalogenase-homologous genes in deep subseafloor sedimentary metagenomes.</title>
        <authorList>
            <person name="Kawai M."/>
            <person name="Futagami T."/>
            <person name="Toyoda A."/>
            <person name="Takaki Y."/>
            <person name="Nishi S."/>
            <person name="Hori S."/>
            <person name="Arai W."/>
            <person name="Tsubouchi T."/>
            <person name="Morono Y."/>
            <person name="Uchiyama I."/>
            <person name="Ito T."/>
            <person name="Fujiyama A."/>
            <person name="Inagaki F."/>
            <person name="Takami H."/>
        </authorList>
    </citation>
    <scope>NUCLEOTIDE SEQUENCE</scope>
    <source>
        <strain evidence="2">Expedition CK06-06</strain>
    </source>
</reference>
<feature type="non-terminal residue" evidence="2">
    <location>
        <position position="1"/>
    </location>
</feature>
<name>X1IED5_9ZZZZ</name>
<organism evidence="2">
    <name type="scientific">marine sediment metagenome</name>
    <dbReference type="NCBI Taxonomy" id="412755"/>
    <lineage>
        <taxon>unclassified sequences</taxon>
        <taxon>metagenomes</taxon>
        <taxon>ecological metagenomes</taxon>
    </lineage>
</organism>
<comment type="caution">
    <text evidence="2">The sequence shown here is derived from an EMBL/GenBank/DDBJ whole genome shotgun (WGS) entry which is preliminary data.</text>
</comment>
<dbReference type="EMBL" id="BARU01026855">
    <property type="protein sequence ID" value="GAH67630.1"/>
    <property type="molecule type" value="Genomic_DNA"/>
</dbReference>
<evidence type="ECO:0000313" key="2">
    <source>
        <dbReference type="EMBL" id="GAH67630.1"/>
    </source>
</evidence>
<feature type="domain" description="DUF7064" evidence="1">
    <location>
        <begin position="77"/>
        <end position="202"/>
    </location>
</feature>
<gene>
    <name evidence="2" type="ORF">S03H2_43097</name>
</gene>
<dbReference type="InterPro" id="IPR055492">
    <property type="entry name" value="DUF7064"/>
</dbReference>